<dbReference type="EMBL" id="JAGSOV010000037">
    <property type="protein sequence ID" value="MCO1656771.1"/>
    <property type="molecule type" value="Genomic_DNA"/>
</dbReference>
<evidence type="ECO:0000259" key="2">
    <source>
        <dbReference type="PROSITE" id="PS50213"/>
    </source>
</evidence>
<reference evidence="3" key="1">
    <citation type="submission" date="2021-04" db="EMBL/GenBank/DDBJ databases">
        <title>Pseudonocardia sp. nov., isolated from sandy soil of mangrove forest.</title>
        <authorList>
            <person name="Zan Z."/>
            <person name="Huang R."/>
            <person name="Liu W."/>
        </authorList>
    </citation>
    <scope>NUCLEOTIDE SEQUENCE</scope>
    <source>
        <strain evidence="3">S2-4</strain>
    </source>
</reference>
<feature type="domain" description="FAS1" evidence="2">
    <location>
        <begin position="64"/>
        <end position="204"/>
    </location>
</feature>
<keyword evidence="4" id="KW-1185">Reference proteome</keyword>
<evidence type="ECO:0000256" key="1">
    <source>
        <dbReference type="SAM" id="SignalP"/>
    </source>
</evidence>
<name>A0ABT1A189_9PSEU</name>
<feature type="signal peptide" evidence="1">
    <location>
        <begin position="1"/>
        <end position="29"/>
    </location>
</feature>
<proteinExistence type="predicted"/>
<dbReference type="Pfam" id="PF02469">
    <property type="entry name" value="Fasciclin"/>
    <property type="match status" value="1"/>
</dbReference>
<dbReference type="SMART" id="SM00554">
    <property type="entry name" value="FAS1"/>
    <property type="match status" value="1"/>
</dbReference>
<dbReference type="InterPro" id="IPR000782">
    <property type="entry name" value="FAS1_domain"/>
</dbReference>
<dbReference type="PROSITE" id="PS51257">
    <property type="entry name" value="PROKAR_LIPOPROTEIN"/>
    <property type="match status" value="1"/>
</dbReference>
<evidence type="ECO:0000313" key="4">
    <source>
        <dbReference type="Proteomes" id="UP001165283"/>
    </source>
</evidence>
<dbReference type="Gene3D" id="2.30.180.10">
    <property type="entry name" value="FAS1 domain"/>
    <property type="match status" value="1"/>
</dbReference>
<dbReference type="InterPro" id="IPR050904">
    <property type="entry name" value="Adhesion/Biosynth-related"/>
</dbReference>
<gene>
    <name evidence="3" type="ORF">KDL28_17060</name>
</gene>
<sequence>MHRIRMCATALTLTAVAAGAVACAGPVTAPGTGAAPLVAPAASATPMAEPYGDCADVPTTELGNRPLVAALAAVPRLAALSAALGRLPALAGALDAAPALTVFAPTDAAFEALRGRLGAPEFDALMGDAERLDGLLSYHVTEKRLDARGLVEAGKTTQLAWGDVTVADTPEMLTLASTDEGTAGVVCGNVQSANATVFLVDAVLTPATPTAPPAP</sequence>
<dbReference type="Proteomes" id="UP001165283">
    <property type="component" value="Unassembled WGS sequence"/>
</dbReference>
<dbReference type="RefSeq" id="WP_252439818.1">
    <property type="nucleotide sequence ID" value="NZ_JAGSOV010000037.1"/>
</dbReference>
<accession>A0ABT1A189</accession>
<comment type="caution">
    <text evidence="3">The sequence shown here is derived from an EMBL/GenBank/DDBJ whole genome shotgun (WGS) entry which is preliminary data.</text>
</comment>
<dbReference type="PROSITE" id="PS50213">
    <property type="entry name" value="FAS1"/>
    <property type="match status" value="1"/>
</dbReference>
<protein>
    <submittedName>
        <fullName evidence="3">Fasciclin domain-containing protein</fullName>
    </submittedName>
</protein>
<dbReference type="PANTHER" id="PTHR10900">
    <property type="entry name" value="PERIOSTIN-RELATED"/>
    <property type="match status" value="1"/>
</dbReference>
<dbReference type="InterPro" id="IPR036378">
    <property type="entry name" value="FAS1_dom_sf"/>
</dbReference>
<feature type="chain" id="PRO_5045248380" evidence="1">
    <location>
        <begin position="30"/>
        <end position="215"/>
    </location>
</feature>
<dbReference type="SUPFAM" id="SSF82153">
    <property type="entry name" value="FAS1 domain"/>
    <property type="match status" value="1"/>
</dbReference>
<keyword evidence="1" id="KW-0732">Signal</keyword>
<organism evidence="3 4">
    <name type="scientific">Pseudonocardia humida</name>
    <dbReference type="NCBI Taxonomy" id="2800819"/>
    <lineage>
        <taxon>Bacteria</taxon>
        <taxon>Bacillati</taxon>
        <taxon>Actinomycetota</taxon>
        <taxon>Actinomycetes</taxon>
        <taxon>Pseudonocardiales</taxon>
        <taxon>Pseudonocardiaceae</taxon>
        <taxon>Pseudonocardia</taxon>
    </lineage>
</organism>
<evidence type="ECO:0000313" key="3">
    <source>
        <dbReference type="EMBL" id="MCO1656771.1"/>
    </source>
</evidence>